<organism evidence="1">
    <name type="scientific">Schaalia odontolytica</name>
    <dbReference type="NCBI Taxonomy" id="1660"/>
    <lineage>
        <taxon>Bacteria</taxon>
        <taxon>Bacillati</taxon>
        <taxon>Actinomycetota</taxon>
        <taxon>Actinomycetes</taxon>
        <taxon>Actinomycetales</taxon>
        <taxon>Actinomycetaceae</taxon>
        <taxon>Schaalia</taxon>
    </lineage>
</organism>
<protein>
    <recommendedName>
        <fullName evidence="2">Alpha/beta hydrolase</fullName>
    </recommendedName>
</protein>
<dbReference type="AlphaFoldDB" id="A0A6N2RQP6"/>
<accession>A0A6N2RQP6</accession>
<gene>
    <name evidence="1" type="ORF">AOLFYP35_00469</name>
</gene>
<reference evidence="1" key="1">
    <citation type="submission" date="2019-11" db="EMBL/GenBank/DDBJ databases">
        <authorList>
            <person name="Feng L."/>
        </authorList>
    </citation>
    <scope>NUCLEOTIDE SEQUENCE</scope>
    <source>
        <strain evidence="1">AodontolyticusLFYP35</strain>
    </source>
</reference>
<sequence length="543" mass="58556">MSDESVSWMLVSSSQTRIDTEALVDDVLSMRKIKDACDEQLEMLAGMIQDLRIHKCGEAADHFYSLGAHLSERMDSCAKKLAYVARIHSGAEADVRAYQRTCARLDGGLGVNIWGGGLVLSQKIGGFGKYLNPNLPFLMAPVGLVHGGAIIAAHGYSFVHQPKDAELGIRTQYDVGEVARMLSGTNSHENAEVTRDAAAQASTFYAAMGWLMFGRHSGVRVSAQTLPTTPGEGTPLSTRVLEGVADGGKVRTYCGPFGVALYAAHSVIAYPKHAPTLQQAALGVTQGSNGGAPPRVSTPLQASSALERIGELRSSADEGQIEILEHVTRDEQGQEHRSWSVMIRGTQKWGPGEDNPQDMLTNLQAVGQSDSDQLRAVKTAMDMAGIRSDEPVEFIGHSQGGIIAAQLASESDIRARYSVASVLTAGSPVAGFHPDPGVPMLNMENTRDIVPALDGAANTNRGNALTLHFDSEHLDVKQGSDNPIAAHDIGTYTQAIRECEQVNPQQNPNIGEVMRWEEQRRTRLGITDTTQTRSYIFDTRRVT</sequence>
<dbReference type="Gene3D" id="3.40.50.1820">
    <property type="entry name" value="alpha/beta hydrolase"/>
    <property type="match status" value="1"/>
</dbReference>
<evidence type="ECO:0000313" key="1">
    <source>
        <dbReference type="EMBL" id="VYS83004.1"/>
    </source>
</evidence>
<dbReference type="SUPFAM" id="SSF53474">
    <property type="entry name" value="alpha/beta-Hydrolases"/>
    <property type="match status" value="1"/>
</dbReference>
<proteinExistence type="predicted"/>
<evidence type="ECO:0008006" key="2">
    <source>
        <dbReference type="Google" id="ProtNLM"/>
    </source>
</evidence>
<dbReference type="InterPro" id="IPR029058">
    <property type="entry name" value="AB_hydrolase_fold"/>
</dbReference>
<name>A0A6N2RQP6_9ACTO</name>
<dbReference type="EMBL" id="CACRSM010000002">
    <property type="protein sequence ID" value="VYS83004.1"/>
    <property type="molecule type" value="Genomic_DNA"/>
</dbReference>